<dbReference type="AlphaFoldDB" id="A0A2P4X697"/>
<feature type="compositionally biased region" description="Basic and acidic residues" evidence="1">
    <location>
        <begin position="74"/>
        <end position="85"/>
    </location>
</feature>
<sequence>MKSSDRWLGQPVYKLGMDNYGREIQISGKIMSYSPSSGSDGSSDGVPVHEIGDHVPLHLHLPVKKHRSKKRRAENHNKTNSEREATSPSKRSKTEENGPSAAWPDRMTVVSRFVQDTLWSLTTVLDVCDEKQRLLFTALDNRNEQHLHGMLKKEVLTQ</sequence>
<name>A0A2P4X697_9STRA</name>
<dbReference type="EMBL" id="NCKW01016345">
    <property type="protein sequence ID" value="POM61077.1"/>
    <property type="molecule type" value="Genomic_DNA"/>
</dbReference>
<feature type="compositionally biased region" description="Basic residues" evidence="1">
    <location>
        <begin position="61"/>
        <end position="73"/>
    </location>
</feature>
<proteinExistence type="predicted"/>
<evidence type="ECO:0000313" key="2">
    <source>
        <dbReference type="EMBL" id="POM61077.1"/>
    </source>
</evidence>
<evidence type="ECO:0000256" key="1">
    <source>
        <dbReference type="SAM" id="MobiDB-lite"/>
    </source>
</evidence>
<reference evidence="2 3" key="1">
    <citation type="journal article" date="2017" name="Genome Biol. Evol.">
        <title>Phytophthora megakarya and P. palmivora, closely related causal agents of cacao black pod rot, underwent increases in genome sizes and gene numbers by different mechanisms.</title>
        <authorList>
            <person name="Ali S.S."/>
            <person name="Shao J."/>
            <person name="Lary D.J."/>
            <person name="Kronmiller B."/>
            <person name="Shen D."/>
            <person name="Strem M.D."/>
            <person name="Amoako-Attah I."/>
            <person name="Akrofi A.Y."/>
            <person name="Begoude B.A."/>
            <person name="Ten Hoopen G.M."/>
            <person name="Coulibaly K."/>
            <person name="Kebe B.I."/>
            <person name="Melnick R.L."/>
            <person name="Guiltinan M.J."/>
            <person name="Tyler B.M."/>
            <person name="Meinhardt L.W."/>
            <person name="Bailey B.A."/>
        </authorList>
    </citation>
    <scope>NUCLEOTIDE SEQUENCE [LARGE SCALE GENOMIC DNA]</scope>
    <source>
        <strain evidence="3">sbr112.9</strain>
    </source>
</reference>
<dbReference type="Proteomes" id="UP000237271">
    <property type="component" value="Unassembled WGS sequence"/>
</dbReference>
<comment type="caution">
    <text evidence="2">The sequence shown here is derived from an EMBL/GenBank/DDBJ whole genome shotgun (WGS) entry which is preliminary data.</text>
</comment>
<organism evidence="2 3">
    <name type="scientific">Phytophthora palmivora</name>
    <dbReference type="NCBI Taxonomy" id="4796"/>
    <lineage>
        <taxon>Eukaryota</taxon>
        <taxon>Sar</taxon>
        <taxon>Stramenopiles</taxon>
        <taxon>Oomycota</taxon>
        <taxon>Peronosporomycetes</taxon>
        <taxon>Peronosporales</taxon>
        <taxon>Peronosporaceae</taxon>
        <taxon>Phytophthora</taxon>
    </lineage>
</organism>
<accession>A0A2P4X697</accession>
<dbReference type="OrthoDB" id="129558at2759"/>
<gene>
    <name evidence="2" type="ORF">PHPALM_29963</name>
</gene>
<evidence type="ECO:0000313" key="3">
    <source>
        <dbReference type="Proteomes" id="UP000237271"/>
    </source>
</evidence>
<feature type="compositionally biased region" description="Low complexity" evidence="1">
    <location>
        <begin position="34"/>
        <end position="48"/>
    </location>
</feature>
<protein>
    <submittedName>
        <fullName evidence="2">Avirulence protein</fullName>
    </submittedName>
</protein>
<feature type="region of interest" description="Disordered" evidence="1">
    <location>
        <begin position="31"/>
        <end position="103"/>
    </location>
</feature>
<keyword evidence="3" id="KW-1185">Reference proteome</keyword>